<proteinExistence type="inferred from homology"/>
<dbReference type="PRINTS" id="PR01264">
    <property type="entry name" value="MECHCHANNEL"/>
</dbReference>
<dbReference type="PANTHER" id="PTHR30266:SF2">
    <property type="entry name" value="LARGE-CONDUCTANCE MECHANOSENSITIVE CHANNEL"/>
    <property type="match status" value="1"/>
</dbReference>
<dbReference type="OrthoDB" id="9810350at2"/>
<evidence type="ECO:0000256" key="10">
    <source>
        <dbReference type="HAMAP-Rule" id="MF_00115"/>
    </source>
</evidence>
<dbReference type="RefSeq" id="WP_155476872.1">
    <property type="nucleotide sequence ID" value="NZ_WNKU01000014.1"/>
</dbReference>
<keyword evidence="8 10" id="KW-0472">Membrane</keyword>
<comment type="subcellular location">
    <subcellularLocation>
        <location evidence="1 10">Cell membrane</location>
        <topology evidence="1 10">Multi-pass membrane protein</topology>
    </subcellularLocation>
</comment>
<evidence type="ECO:0000256" key="2">
    <source>
        <dbReference type="ARBA" id="ARBA00007254"/>
    </source>
</evidence>
<dbReference type="EMBL" id="WNKU01000014">
    <property type="protein sequence ID" value="MTV49787.1"/>
    <property type="molecule type" value="Genomic_DNA"/>
</dbReference>
<evidence type="ECO:0000256" key="3">
    <source>
        <dbReference type="ARBA" id="ARBA00022448"/>
    </source>
</evidence>
<keyword evidence="6 10" id="KW-1133">Transmembrane helix</keyword>
<sequence>MLKEFKKFMMRGNVMDLAIGVIIGTSFSKIVTSFVEDVIMPPIGLLIGKVDFSNIFINLSDRSYPTLAAAKQAGAPTINIGLFMNNVINFTIISFVIFITIHQINRLTKIKEDKVPFTKECPYCLSIIPAKAVRCSACTSQLNP</sequence>
<evidence type="ECO:0000256" key="9">
    <source>
        <dbReference type="ARBA" id="ARBA00023303"/>
    </source>
</evidence>
<feature type="transmembrane region" description="Helical" evidence="10">
    <location>
        <begin position="80"/>
        <end position="101"/>
    </location>
</feature>
<keyword evidence="4 10" id="KW-1003">Cell membrane</keyword>
<dbReference type="Gene3D" id="1.10.1200.120">
    <property type="entry name" value="Large-conductance mechanosensitive channel, MscL, domain 1"/>
    <property type="match status" value="1"/>
</dbReference>
<dbReference type="Proteomes" id="UP000430670">
    <property type="component" value="Unassembled WGS sequence"/>
</dbReference>
<dbReference type="AlphaFoldDB" id="A0A6I3SND4"/>
<evidence type="ECO:0000313" key="11">
    <source>
        <dbReference type="EMBL" id="MTV49787.1"/>
    </source>
</evidence>
<dbReference type="PROSITE" id="PS01327">
    <property type="entry name" value="MSCL"/>
    <property type="match status" value="1"/>
</dbReference>
<dbReference type="GO" id="GO:0005886">
    <property type="term" value="C:plasma membrane"/>
    <property type="evidence" value="ECO:0007669"/>
    <property type="project" value="UniProtKB-SubCell"/>
</dbReference>
<evidence type="ECO:0000256" key="6">
    <source>
        <dbReference type="ARBA" id="ARBA00022989"/>
    </source>
</evidence>
<keyword evidence="7 10" id="KW-0406">Ion transport</keyword>
<keyword evidence="3 10" id="KW-0813">Transport</keyword>
<keyword evidence="12" id="KW-1185">Reference proteome</keyword>
<keyword evidence="5 10" id="KW-0812">Transmembrane</keyword>
<evidence type="ECO:0000256" key="4">
    <source>
        <dbReference type="ARBA" id="ARBA00022475"/>
    </source>
</evidence>
<protein>
    <recommendedName>
        <fullName evidence="10">Large-conductance mechanosensitive channel</fullName>
    </recommendedName>
</protein>
<evidence type="ECO:0000256" key="7">
    <source>
        <dbReference type="ARBA" id="ARBA00023065"/>
    </source>
</evidence>
<dbReference type="PANTHER" id="PTHR30266">
    <property type="entry name" value="MECHANOSENSITIVE CHANNEL MSCL"/>
    <property type="match status" value="1"/>
</dbReference>
<gene>
    <name evidence="10 11" type="primary">mscL</name>
    <name evidence="11" type="ORF">GJ688_12470</name>
</gene>
<dbReference type="InterPro" id="IPR037673">
    <property type="entry name" value="MSC/AndL"/>
</dbReference>
<organism evidence="11 12">
    <name type="scientific">Heliobacterium mobile</name>
    <name type="common">Heliobacillus mobilis</name>
    <dbReference type="NCBI Taxonomy" id="28064"/>
    <lineage>
        <taxon>Bacteria</taxon>
        <taxon>Bacillati</taxon>
        <taxon>Bacillota</taxon>
        <taxon>Clostridia</taxon>
        <taxon>Eubacteriales</taxon>
        <taxon>Heliobacteriaceae</taxon>
        <taxon>Heliobacterium</taxon>
    </lineage>
</organism>
<dbReference type="InterPro" id="IPR036019">
    <property type="entry name" value="MscL_channel"/>
</dbReference>
<evidence type="ECO:0000313" key="12">
    <source>
        <dbReference type="Proteomes" id="UP000430670"/>
    </source>
</evidence>
<dbReference type="Pfam" id="PF01741">
    <property type="entry name" value="MscL"/>
    <property type="match status" value="1"/>
</dbReference>
<comment type="subunit">
    <text evidence="10">Homopentamer.</text>
</comment>
<dbReference type="NCBIfam" id="TIGR00220">
    <property type="entry name" value="mscL"/>
    <property type="match status" value="1"/>
</dbReference>
<accession>A0A6I3SND4</accession>
<evidence type="ECO:0000256" key="1">
    <source>
        <dbReference type="ARBA" id="ARBA00004651"/>
    </source>
</evidence>
<dbReference type="SUPFAM" id="SSF81330">
    <property type="entry name" value="Gated mechanosensitive channel"/>
    <property type="match status" value="1"/>
</dbReference>
<name>A0A6I3SND4_HELMO</name>
<comment type="caution">
    <text evidence="11">The sequence shown here is derived from an EMBL/GenBank/DDBJ whole genome shotgun (WGS) entry which is preliminary data.</text>
</comment>
<comment type="function">
    <text evidence="10">Channel that opens in response to stretch forces in the membrane lipid bilayer. May participate in the regulation of osmotic pressure changes within the cell.</text>
</comment>
<comment type="caution">
    <text evidence="10">Lacks conserved residue(s) required for the propagation of feature annotation.</text>
</comment>
<dbReference type="HAMAP" id="MF_00115">
    <property type="entry name" value="MscL"/>
    <property type="match status" value="1"/>
</dbReference>
<dbReference type="InterPro" id="IPR001185">
    <property type="entry name" value="MS_channel"/>
</dbReference>
<dbReference type="InterPro" id="IPR019823">
    <property type="entry name" value="Mechanosensitive_channel_CS"/>
</dbReference>
<comment type="similarity">
    <text evidence="2 10">Belongs to the MscL family.</text>
</comment>
<evidence type="ECO:0000256" key="5">
    <source>
        <dbReference type="ARBA" id="ARBA00022692"/>
    </source>
</evidence>
<dbReference type="GO" id="GO:0008381">
    <property type="term" value="F:mechanosensitive monoatomic ion channel activity"/>
    <property type="evidence" value="ECO:0007669"/>
    <property type="project" value="UniProtKB-UniRule"/>
</dbReference>
<keyword evidence="9 10" id="KW-0407">Ion channel</keyword>
<reference evidence="11 12" key="1">
    <citation type="submission" date="2019-11" db="EMBL/GenBank/DDBJ databases">
        <title>Whole-genome sequence of a the green, strictly anaerobic photosynthetic bacterium Heliobacillus mobilis DSM 6151.</title>
        <authorList>
            <person name="Kyndt J.A."/>
            <person name="Meyer T.E."/>
        </authorList>
    </citation>
    <scope>NUCLEOTIDE SEQUENCE [LARGE SCALE GENOMIC DNA]</scope>
    <source>
        <strain evidence="11 12">DSM 6151</strain>
    </source>
</reference>
<evidence type="ECO:0000256" key="8">
    <source>
        <dbReference type="ARBA" id="ARBA00023136"/>
    </source>
</evidence>